<evidence type="ECO:0000313" key="6">
    <source>
        <dbReference type="EMBL" id="PXV80580.1"/>
    </source>
</evidence>
<dbReference type="PANTHER" id="PTHR10916:SF0">
    <property type="entry name" value="LARGE RIBOSOMAL SUBUNIT PROTEIN UL29C"/>
    <property type="match status" value="1"/>
</dbReference>
<keyword evidence="3 5" id="KW-0687">Ribonucleoprotein</keyword>
<dbReference type="HAMAP" id="MF_00374">
    <property type="entry name" value="Ribosomal_uL29"/>
    <property type="match status" value="1"/>
</dbReference>
<dbReference type="Proteomes" id="UP000247780">
    <property type="component" value="Unassembled WGS sequence"/>
</dbReference>
<dbReference type="CDD" id="cd00427">
    <property type="entry name" value="Ribosomal_L29_HIP"/>
    <property type="match status" value="1"/>
</dbReference>
<gene>
    <name evidence="5" type="primary">rpmC</name>
    <name evidence="6" type="ORF">C8R14_11664</name>
</gene>
<evidence type="ECO:0000256" key="2">
    <source>
        <dbReference type="ARBA" id="ARBA00022980"/>
    </source>
</evidence>
<name>A0ABX5MBX6_9PROT</name>
<evidence type="ECO:0000256" key="1">
    <source>
        <dbReference type="ARBA" id="ARBA00009254"/>
    </source>
</evidence>
<dbReference type="InterPro" id="IPR001854">
    <property type="entry name" value="Ribosomal_uL29"/>
</dbReference>
<keyword evidence="7" id="KW-1185">Reference proteome</keyword>
<reference evidence="6 7" key="1">
    <citation type="submission" date="2018-04" db="EMBL/GenBank/DDBJ databases">
        <title>Active sludge and wastewater microbial communities from Klosterneuburg, Austria.</title>
        <authorList>
            <person name="Wagner M."/>
        </authorList>
    </citation>
    <scope>NUCLEOTIDE SEQUENCE [LARGE SCALE GENOMIC DNA]</scope>
    <source>
        <strain evidence="6 7">Nm 57</strain>
    </source>
</reference>
<evidence type="ECO:0000256" key="3">
    <source>
        <dbReference type="ARBA" id="ARBA00023274"/>
    </source>
</evidence>
<dbReference type="PANTHER" id="PTHR10916">
    <property type="entry name" value="60S RIBOSOMAL PROTEIN L35/50S RIBOSOMAL PROTEIN L29"/>
    <property type="match status" value="1"/>
</dbReference>
<evidence type="ECO:0000256" key="4">
    <source>
        <dbReference type="ARBA" id="ARBA00035204"/>
    </source>
</evidence>
<dbReference type="InterPro" id="IPR036049">
    <property type="entry name" value="Ribosomal_uL29_sf"/>
</dbReference>
<dbReference type="SUPFAM" id="SSF46561">
    <property type="entry name" value="Ribosomal protein L29 (L29p)"/>
    <property type="match status" value="1"/>
</dbReference>
<dbReference type="Pfam" id="PF00831">
    <property type="entry name" value="Ribosomal_L29"/>
    <property type="match status" value="1"/>
</dbReference>
<dbReference type="EMBL" id="QICQ01000016">
    <property type="protein sequence ID" value="PXV80580.1"/>
    <property type="molecule type" value="Genomic_DNA"/>
</dbReference>
<dbReference type="NCBIfam" id="TIGR00012">
    <property type="entry name" value="L29"/>
    <property type="match status" value="1"/>
</dbReference>
<evidence type="ECO:0000313" key="7">
    <source>
        <dbReference type="Proteomes" id="UP000247780"/>
    </source>
</evidence>
<accession>A0ABX5MBX6</accession>
<sequence length="70" mass="8298">MKVIELKGKGLPDLEKELLSLRRIQFGLRFQLKTQQLTDTSQVKKVRRDIARIKTIIREKEDGDEFRQSK</sequence>
<dbReference type="Gene3D" id="1.10.287.310">
    <property type="match status" value="1"/>
</dbReference>
<proteinExistence type="inferred from homology"/>
<keyword evidence="2 5" id="KW-0689">Ribosomal protein</keyword>
<protein>
    <recommendedName>
        <fullName evidence="4 5">Large ribosomal subunit protein uL29</fullName>
    </recommendedName>
</protein>
<dbReference type="RefSeq" id="WP_041353422.1">
    <property type="nucleotide sequence ID" value="NZ_FMTW01000003.1"/>
</dbReference>
<dbReference type="GO" id="GO:0005840">
    <property type="term" value="C:ribosome"/>
    <property type="evidence" value="ECO:0007669"/>
    <property type="project" value="UniProtKB-KW"/>
</dbReference>
<organism evidence="6 7">
    <name type="scientific">Nitrosomonas eutropha</name>
    <dbReference type="NCBI Taxonomy" id="916"/>
    <lineage>
        <taxon>Bacteria</taxon>
        <taxon>Pseudomonadati</taxon>
        <taxon>Pseudomonadota</taxon>
        <taxon>Betaproteobacteria</taxon>
        <taxon>Nitrosomonadales</taxon>
        <taxon>Nitrosomonadaceae</taxon>
        <taxon>Nitrosomonas</taxon>
    </lineage>
</organism>
<evidence type="ECO:0000256" key="5">
    <source>
        <dbReference type="HAMAP-Rule" id="MF_00374"/>
    </source>
</evidence>
<comment type="caution">
    <text evidence="6">The sequence shown here is derived from an EMBL/GenBank/DDBJ whole genome shotgun (WGS) entry which is preliminary data.</text>
</comment>
<dbReference type="InterPro" id="IPR050063">
    <property type="entry name" value="Ribosomal_protein_uL29"/>
</dbReference>
<comment type="similarity">
    <text evidence="1 5">Belongs to the universal ribosomal protein uL29 family.</text>
</comment>